<dbReference type="InterPro" id="IPR029054">
    <property type="entry name" value="dUTPase-like"/>
</dbReference>
<name>A0A5M6ITI0_9PROT</name>
<protein>
    <recommendedName>
        <fullName evidence="2">dUTP diphosphatase</fullName>
        <ecNumber evidence="2">3.6.1.23</ecNumber>
    </recommendedName>
</protein>
<keyword evidence="8" id="KW-1185">Reference proteome</keyword>
<evidence type="ECO:0000256" key="3">
    <source>
        <dbReference type="ARBA" id="ARBA00022801"/>
    </source>
</evidence>
<organism evidence="7 8">
    <name type="scientific">Rhodovastum atsumiense</name>
    <dbReference type="NCBI Taxonomy" id="504468"/>
    <lineage>
        <taxon>Bacteria</taxon>
        <taxon>Pseudomonadati</taxon>
        <taxon>Pseudomonadota</taxon>
        <taxon>Alphaproteobacteria</taxon>
        <taxon>Acetobacterales</taxon>
        <taxon>Acetobacteraceae</taxon>
        <taxon>Rhodovastum</taxon>
    </lineage>
</organism>
<comment type="caution">
    <text evidence="7">The sequence shown here is derived from an EMBL/GenBank/DDBJ whole genome shotgun (WGS) entry which is preliminary data.</text>
</comment>
<evidence type="ECO:0000256" key="2">
    <source>
        <dbReference type="ARBA" id="ARBA00012379"/>
    </source>
</evidence>
<reference evidence="7 8" key="1">
    <citation type="submission" date="2019-09" db="EMBL/GenBank/DDBJ databases">
        <title>Genome sequence of Rhodovastum atsumiense, a diverse member of the Acetobacteraceae family of non-sulfur purple photosynthetic bacteria.</title>
        <authorList>
            <person name="Meyer T."/>
            <person name="Kyndt J."/>
        </authorList>
    </citation>
    <scope>NUCLEOTIDE SEQUENCE [LARGE SCALE GENOMIC DNA]</scope>
    <source>
        <strain evidence="7 8">DSM 21279</strain>
    </source>
</reference>
<dbReference type="PANTHER" id="PTHR11241:SF0">
    <property type="entry name" value="DEOXYURIDINE 5'-TRIPHOSPHATE NUCLEOTIDOHYDROLASE"/>
    <property type="match status" value="1"/>
</dbReference>
<dbReference type="AlphaFoldDB" id="A0A5M6ITI0"/>
<proteinExistence type="inferred from homology"/>
<dbReference type="OrthoDB" id="9809956at2"/>
<keyword evidence="3 7" id="KW-0378">Hydrolase</keyword>
<dbReference type="Pfam" id="PF00692">
    <property type="entry name" value="dUTPase"/>
    <property type="match status" value="1"/>
</dbReference>
<dbReference type="SUPFAM" id="SSF51283">
    <property type="entry name" value="dUTPase-like"/>
    <property type="match status" value="1"/>
</dbReference>
<dbReference type="PANTHER" id="PTHR11241">
    <property type="entry name" value="DEOXYURIDINE 5'-TRIPHOSPHATE NUCLEOTIDOHYDROLASE"/>
    <property type="match status" value="1"/>
</dbReference>
<dbReference type="InterPro" id="IPR008181">
    <property type="entry name" value="dUTPase"/>
</dbReference>
<evidence type="ECO:0000256" key="5">
    <source>
        <dbReference type="ARBA" id="ARBA00047686"/>
    </source>
</evidence>
<gene>
    <name evidence="7" type="primary">dut</name>
    <name evidence="7" type="ORF">F1189_13745</name>
</gene>
<dbReference type="InterPro" id="IPR033704">
    <property type="entry name" value="dUTPase_trimeric"/>
</dbReference>
<dbReference type="Proteomes" id="UP000325255">
    <property type="component" value="Unassembled WGS sequence"/>
</dbReference>
<feature type="domain" description="dUTPase-like" evidence="6">
    <location>
        <begin position="53"/>
        <end position="158"/>
    </location>
</feature>
<keyword evidence="4" id="KW-0546">Nucleotide metabolism</keyword>
<dbReference type="GO" id="GO:0006226">
    <property type="term" value="P:dUMP biosynthetic process"/>
    <property type="evidence" value="ECO:0007669"/>
    <property type="project" value="InterPro"/>
</dbReference>
<dbReference type="GO" id="GO:0046081">
    <property type="term" value="P:dUTP catabolic process"/>
    <property type="evidence" value="ECO:0007669"/>
    <property type="project" value="InterPro"/>
</dbReference>
<dbReference type="NCBIfam" id="TIGR00576">
    <property type="entry name" value="dut"/>
    <property type="match status" value="1"/>
</dbReference>
<dbReference type="GO" id="GO:0000287">
    <property type="term" value="F:magnesium ion binding"/>
    <property type="evidence" value="ECO:0007669"/>
    <property type="project" value="InterPro"/>
</dbReference>
<evidence type="ECO:0000313" key="8">
    <source>
        <dbReference type="Proteomes" id="UP000325255"/>
    </source>
</evidence>
<dbReference type="InterPro" id="IPR036157">
    <property type="entry name" value="dUTPase-like_sf"/>
</dbReference>
<evidence type="ECO:0000256" key="4">
    <source>
        <dbReference type="ARBA" id="ARBA00023080"/>
    </source>
</evidence>
<evidence type="ECO:0000259" key="6">
    <source>
        <dbReference type="Pfam" id="PF00692"/>
    </source>
</evidence>
<evidence type="ECO:0000256" key="1">
    <source>
        <dbReference type="ARBA" id="ARBA00006581"/>
    </source>
</evidence>
<sequence length="161" mass="17242">MSEPAAETFGFRRLTMTATVPTRAHPKDAGLDLCADLYKRDGAERVAGGILCLTVPPGQRRRIPTGLAITPPEGTFAHLLDKSGLADRYGITILGGVCDEGYTGEYQVIVLNTGNEPWHVIHGVKLCQIVFQRISYAVGEERELPQTARGAKGFGSTGAMG</sequence>
<evidence type="ECO:0000313" key="7">
    <source>
        <dbReference type="EMBL" id="KAA5611620.1"/>
    </source>
</evidence>
<dbReference type="CDD" id="cd07557">
    <property type="entry name" value="trimeric_dUTPase"/>
    <property type="match status" value="1"/>
</dbReference>
<comment type="similarity">
    <text evidence="1">Belongs to the dUTPase family.</text>
</comment>
<dbReference type="EMBL" id="VWPK01000019">
    <property type="protein sequence ID" value="KAA5611620.1"/>
    <property type="molecule type" value="Genomic_DNA"/>
</dbReference>
<dbReference type="RefSeq" id="WP_150041394.1">
    <property type="nucleotide sequence ID" value="NZ_OW485606.1"/>
</dbReference>
<accession>A0A5M6ITI0</accession>
<dbReference type="EC" id="3.6.1.23" evidence="2"/>
<dbReference type="GO" id="GO:0004170">
    <property type="term" value="F:dUTP diphosphatase activity"/>
    <property type="evidence" value="ECO:0007669"/>
    <property type="project" value="UniProtKB-EC"/>
</dbReference>
<dbReference type="Gene3D" id="2.70.40.10">
    <property type="match status" value="1"/>
</dbReference>
<comment type="catalytic activity">
    <reaction evidence="5">
        <text>dUTP + H2O = dUMP + diphosphate + H(+)</text>
        <dbReference type="Rhea" id="RHEA:10248"/>
        <dbReference type="ChEBI" id="CHEBI:15377"/>
        <dbReference type="ChEBI" id="CHEBI:15378"/>
        <dbReference type="ChEBI" id="CHEBI:33019"/>
        <dbReference type="ChEBI" id="CHEBI:61555"/>
        <dbReference type="ChEBI" id="CHEBI:246422"/>
        <dbReference type="EC" id="3.6.1.23"/>
    </reaction>
</comment>